<organism evidence="2 3">
    <name type="scientific">Solibacillus palustris</name>
    <dbReference type="NCBI Taxonomy" id="2908203"/>
    <lineage>
        <taxon>Bacteria</taxon>
        <taxon>Bacillati</taxon>
        <taxon>Bacillota</taxon>
        <taxon>Bacilli</taxon>
        <taxon>Bacillales</taxon>
        <taxon>Caryophanaceae</taxon>
        <taxon>Solibacillus</taxon>
    </lineage>
</organism>
<dbReference type="EMBL" id="JAKZFC010000002">
    <property type="protein sequence ID" value="MCH7321800.1"/>
    <property type="molecule type" value="Genomic_DNA"/>
</dbReference>
<evidence type="ECO:0000256" key="1">
    <source>
        <dbReference type="SAM" id="Phobius"/>
    </source>
</evidence>
<gene>
    <name evidence="2" type="ORF">LZ480_07820</name>
</gene>
<keyword evidence="1" id="KW-0812">Transmembrane</keyword>
<dbReference type="Proteomes" id="UP001316087">
    <property type="component" value="Unassembled WGS sequence"/>
</dbReference>
<evidence type="ECO:0000313" key="2">
    <source>
        <dbReference type="EMBL" id="MCH7321800.1"/>
    </source>
</evidence>
<dbReference type="RefSeq" id="WP_241368853.1">
    <property type="nucleotide sequence ID" value="NZ_JAKZFC010000002.1"/>
</dbReference>
<reference evidence="2 3" key="1">
    <citation type="submission" date="2022-03" db="EMBL/GenBank/DDBJ databases">
        <authorList>
            <person name="Jo J.-H."/>
            <person name="Im W.-T."/>
        </authorList>
    </citation>
    <scope>NUCLEOTIDE SEQUENCE [LARGE SCALE GENOMIC DNA]</scope>
    <source>
        <strain evidence="2 3">MA9</strain>
    </source>
</reference>
<comment type="caution">
    <text evidence="2">The sequence shown here is derived from an EMBL/GenBank/DDBJ whole genome shotgun (WGS) entry which is preliminary data.</text>
</comment>
<proteinExistence type="predicted"/>
<keyword evidence="1" id="KW-1133">Transmembrane helix</keyword>
<keyword evidence="1" id="KW-0472">Membrane</keyword>
<accession>A0ABS9UBS9</accession>
<evidence type="ECO:0000313" key="3">
    <source>
        <dbReference type="Proteomes" id="UP001316087"/>
    </source>
</evidence>
<protein>
    <submittedName>
        <fullName evidence="2">Uncharacterized protein</fullName>
    </submittedName>
</protein>
<feature type="transmembrane region" description="Helical" evidence="1">
    <location>
        <begin position="22"/>
        <end position="41"/>
    </location>
</feature>
<sequence length="117" mass="13114">MELLVITGAGIAEKVASSPNPWIYLSIILIIAALLAGRYIFNYLINLDQAHRDESKEREKKMTEQIDKSITANLSLSETQKEIVTAISTMGATVNEVKTDVSDLRLRMEKFENRESA</sequence>
<keyword evidence="3" id="KW-1185">Reference proteome</keyword>
<name>A0ABS9UBS9_9BACL</name>